<protein>
    <submittedName>
        <fullName evidence="1">LamG domain-containing protein</fullName>
    </submittedName>
</protein>
<accession>A0A4Q2UJP1</accession>
<keyword evidence="2" id="KW-1185">Reference proteome</keyword>
<dbReference type="GO" id="GO:0005975">
    <property type="term" value="P:carbohydrate metabolic process"/>
    <property type="evidence" value="ECO:0007669"/>
    <property type="project" value="UniProtKB-ARBA"/>
</dbReference>
<dbReference type="InterPro" id="IPR013320">
    <property type="entry name" value="ConA-like_dom_sf"/>
</dbReference>
<evidence type="ECO:0000313" key="2">
    <source>
        <dbReference type="Proteomes" id="UP000290407"/>
    </source>
</evidence>
<comment type="caution">
    <text evidence="1">The sequence shown here is derived from an EMBL/GenBank/DDBJ whole genome shotgun (WGS) entry which is preliminary data.</text>
</comment>
<dbReference type="AlphaFoldDB" id="A0A4Q2UJP1"/>
<dbReference type="GO" id="GO:0004553">
    <property type="term" value="F:hydrolase activity, hydrolyzing O-glycosyl compounds"/>
    <property type="evidence" value="ECO:0007669"/>
    <property type="project" value="UniProtKB-ARBA"/>
</dbReference>
<evidence type="ECO:0000313" key="1">
    <source>
        <dbReference type="EMBL" id="RYC69386.1"/>
    </source>
</evidence>
<organism evidence="1 2">
    <name type="scientific">Spirosoma sordidisoli</name>
    <dbReference type="NCBI Taxonomy" id="2502893"/>
    <lineage>
        <taxon>Bacteria</taxon>
        <taxon>Pseudomonadati</taxon>
        <taxon>Bacteroidota</taxon>
        <taxon>Cytophagia</taxon>
        <taxon>Cytophagales</taxon>
        <taxon>Cytophagaceae</taxon>
        <taxon>Spirosoma</taxon>
    </lineage>
</organism>
<gene>
    <name evidence="1" type="ORF">EQG79_12300</name>
</gene>
<dbReference type="Gene3D" id="2.60.120.200">
    <property type="match status" value="1"/>
</dbReference>
<reference evidence="1 2" key="1">
    <citation type="submission" date="2019-01" db="EMBL/GenBank/DDBJ databases">
        <title>Spirosoma flava sp. nov., a propanil-degrading bacterium isolated from herbicide-contaminated soil.</title>
        <authorList>
            <person name="Zhang L."/>
            <person name="Jiang J.-D."/>
        </authorList>
    </citation>
    <scope>NUCLEOTIDE SEQUENCE [LARGE SCALE GENOMIC DNA]</scope>
    <source>
        <strain evidence="1 2">TY50</strain>
    </source>
</reference>
<dbReference type="EMBL" id="SBLB01000003">
    <property type="protein sequence ID" value="RYC69386.1"/>
    <property type="molecule type" value="Genomic_DNA"/>
</dbReference>
<dbReference type="Pfam" id="PF13385">
    <property type="entry name" value="Laminin_G_3"/>
    <property type="match status" value="1"/>
</dbReference>
<dbReference type="SUPFAM" id="SSF49899">
    <property type="entry name" value="Concanavalin A-like lectins/glucanases"/>
    <property type="match status" value="1"/>
</dbReference>
<sequence>MTYKIAPYFRLDSDSYRPLTHPVYTCLTLSLTLLLLVGTVNLVQAQAVSKPVPSAANQPLVTKIKSTRGLVALWDFKEPSGQSRQAVGTAAFPLAETGGPVPRYTEGPLSGYSAGFGEGGYLSLPNARTGALNIHGPKQGVTVVAWVNWTGERTGFVGGMWNEYQDGGKRQYGLFVSLPYYNGKDQVCGHISKTGKPTPPFPYSIDYSASKQPVPANEWVCVAFTYDGNMIKSYMNGVFETRPAELIDHTRGMTGYPDGLTQSKNPYFFPDGIGNNGSDFTVGAVLLKSGMGNLFTGKIGGLAVFDRALSATELTRLVR</sequence>
<dbReference type="RefSeq" id="WP_129601649.1">
    <property type="nucleotide sequence ID" value="NZ_SBLB01000003.1"/>
</dbReference>
<proteinExistence type="predicted"/>
<dbReference type="Proteomes" id="UP000290407">
    <property type="component" value="Unassembled WGS sequence"/>
</dbReference>
<name>A0A4Q2UJP1_9BACT</name>